<accession>F5J032</accession>
<dbReference type="PANTHER" id="PTHR48098">
    <property type="entry name" value="ENTEROCHELIN ESTERASE-RELATED"/>
    <property type="match status" value="1"/>
</dbReference>
<dbReference type="HOGENOM" id="CLU_037618_3_1_10"/>
<evidence type="ECO:0008006" key="3">
    <source>
        <dbReference type="Google" id="ProtNLM"/>
    </source>
</evidence>
<proteinExistence type="predicted"/>
<keyword evidence="2" id="KW-1185">Reference proteome</keyword>
<gene>
    <name evidence="1" type="ORF">HMPREF9455_02699</name>
</gene>
<dbReference type="InterPro" id="IPR029058">
    <property type="entry name" value="AB_hydrolase_fold"/>
</dbReference>
<dbReference type="eggNOG" id="COG0627">
    <property type="taxonomic scope" value="Bacteria"/>
</dbReference>
<dbReference type="InterPro" id="IPR050583">
    <property type="entry name" value="Mycobacterial_A85_antigen"/>
</dbReference>
<evidence type="ECO:0000313" key="2">
    <source>
        <dbReference type="Proteomes" id="UP000004913"/>
    </source>
</evidence>
<comment type="caution">
    <text evidence="1">The sequence shown here is derived from an EMBL/GenBank/DDBJ whole genome shotgun (WGS) entry which is preliminary data.</text>
</comment>
<dbReference type="STRING" id="742766.HMPREF9455_02699"/>
<dbReference type="PANTHER" id="PTHR48098:SF1">
    <property type="entry name" value="DIACYLGLYCEROL ACYLTRANSFERASE_MYCOLYLTRANSFERASE AG85A"/>
    <property type="match status" value="1"/>
</dbReference>
<dbReference type="GO" id="GO:0016747">
    <property type="term" value="F:acyltransferase activity, transferring groups other than amino-acyl groups"/>
    <property type="evidence" value="ECO:0007669"/>
    <property type="project" value="TreeGrafter"/>
</dbReference>
<dbReference type="Proteomes" id="UP000004913">
    <property type="component" value="Unassembled WGS sequence"/>
</dbReference>
<dbReference type="SUPFAM" id="SSF53474">
    <property type="entry name" value="alpha/beta-Hydrolases"/>
    <property type="match status" value="1"/>
</dbReference>
<sequence length="284" mass="31969">MTTGVYSDDMKRSLYILFSLLCFIGSLNAQTVDTIEVFSKKMGRDIKNLVILPAGYNRQDTIKYPVLYLLHGVQADHISWTKVIRKELPDDATKYNMIIVCPNGENSWYLDSPVNPASQFETYITEELVESIDNKYKTIPSSPARAISGFSMGGYGALRLAILHPGVFGVCGSMSGAVDFRPFPKVYKLSSQLGGYATNKKRWDECVIINMLGKLKPDVLSVIINCGSEDGFLKVNEQLHQAMLHKGIEHQYIVESGGHDRKYWNKAIVKQLQFFSDFFNKSNL</sequence>
<dbReference type="Pfam" id="PF00756">
    <property type="entry name" value="Esterase"/>
    <property type="match status" value="1"/>
</dbReference>
<organism evidence="1 2">
    <name type="scientific">Dysgonomonas gadei ATCC BAA-286</name>
    <dbReference type="NCBI Taxonomy" id="742766"/>
    <lineage>
        <taxon>Bacteria</taxon>
        <taxon>Pseudomonadati</taxon>
        <taxon>Bacteroidota</taxon>
        <taxon>Bacteroidia</taxon>
        <taxon>Bacteroidales</taxon>
        <taxon>Dysgonomonadaceae</taxon>
        <taxon>Dysgonomonas</taxon>
    </lineage>
</organism>
<dbReference type="Gene3D" id="3.40.50.1820">
    <property type="entry name" value="alpha/beta hydrolase"/>
    <property type="match status" value="1"/>
</dbReference>
<name>F5J032_9BACT</name>
<dbReference type="EMBL" id="ADLV01000032">
    <property type="protein sequence ID" value="EGK00910.1"/>
    <property type="molecule type" value="Genomic_DNA"/>
</dbReference>
<dbReference type="AlphaFoldDB" id="F5J032"/>
<reference evidence="1 2" key="1">
    <citation type="submission" date="2011-04" db="EMBL/GenBank/DDBJ databases">
        <title>The Genome Sequence of Dysgonomonas gadei ATCC BAA-286.</title>
        <authorList>
            <consortium name="The Broad Institute Genome Sequencing Platform"/>
            <person name="Earl A."/>
            <person name="Ward D."/>
            <person name="Feldgarden M."/>
            <person name="Gevers D."/>
            <person name="Pudlo N."/>
            <person name="Martens E."/>
            <person name="Allen-Vercoe E."/>
            <person name="Young S.K."/>
            <person name="Zeng Q."/>
            <person name="Gargeya S."/>
            <person name="Fitzgerald M."/>
            <person name="Haas B."/>
            <person name="Abouelleil A."/>
            <person name="Alvarado L."/>
            <person name="Arachchi H.M."/>
            <person name="Berlin A."/>
            <person name="Brown A."/>
            <person name="Chapman S.B."/>
            <person name="Chen Z."/>
            <person name="Dunbar C."/>
            <person name="Freedman E."/>
            <person name="Gearin G."/>
            <person name="Gellesch M."/>
            <person name="Goldberg J."/>
            <person name="Griggs A."/>
            <person name="Gujja S."/>
            <person name="Heiman D."/>
            <person name="Howarth C."/>
            <person name="Larson L."/>
            <person name="Lui A."/>
            <person name="MacDonald P.J.P."/>
            <person name="Mehta T."/>
            <person name="Montmayeur A."/>
            <person name="Murphy C."/>
            <person name="Neiman D."/>
            <person name="Pearson M."/>
            <person name="Priest M."/>
            <person name="Roberts A."/>
            <person name="Saif S."/>
            <person name="Shea T."/>
            <person name="Shenoy N."/>
            <person name="Sisk P."/>
            <person name="Stolte C."/>
            <person name="Sykes S."/>
            <person name="Yandava C."/>
            <person name="Wortman J."/>
            <person name="Nusbaum C."/>
            <person name="Birren B."/>
        </authorList>
    </citation>
    <scope>NUCLEOTIDE SEQUENCE [LARGE SCALE GENOMIC DNA]</scope>
    <source>
        <strain evidence="1 2">ATCC BAA-286</strain>
    </source>
</reference>
<protein>
    <recommendedName>
        <fullName evidence="3">Esterase</fullName>
    </recommendedName>
</protein>
<evidence type="ECO:0000313" key="1">
    <source>
        <dbReference type="EMBL" id="EGK00910.1"/>
    </source>
</evidence>
<dbReference type="InterPro" id="IPR000801">
    <property type="entry name" value="Esterase-like"/>
</dbReference>